<proteinExistence type="predicted"/>
<sequence length="249" mass="25346">MVGTVTVCQLRTLRAAVFATLCVAVSATAHFSMSGAELSAPALVAAFAGTAGGTWLLAGRRRGLPAVTLWMVTAQSALHLLFESTAVAQAPRSAPDWAGLLLCTPKGGTAGMTPAALARMAGLDPDAPSAGGAMGQMPAMPGMQGMAGMRGGATAMPLGLSPGMLAAHLVAALLCAVVLWRGEAAIAGVFELLRVLAAVFLPVLLLLAPHGPGRVPTVRRRPTRDRLPRLVSLSHVLSRRGPPPFALAA</sequence>
<dbReference type="Proteomes" id="UP000317940">
    <property type="component" value="Unassembled WGS sequence"/>
</dbReference>
<accession>A0A561T606</accession>
<gene>
    <name evidence="2" type="ORF">FHX73_1427</name>
</gene>
<evidence type="ECO:0000313" key="2">
    <source>
        <dbReference type="EMBL" id="TWF82545.1"/>
    </source>
</evidence>
<dbReference type="EMBL" id="VIWT01000004">
    <property type="protein sequence ID" value="TWF82545.1"/>
    <property type="molecule type" value="Genomic_DNA"/>
</dbReference>
<dbReference type="AlphaFoldDB" id="A0A561T606"/>
<comment type="caution">
    <text evidence="2">The sequence shown here is derived from an EMBL/GenBank/DDBJ whole genome shotgun (WGS) entry which is preliminary data.</text>
</comment>
<feature type="transmembrane region" description="Helical" evidence="1">
    <location>
        <begin position="38"/>
        <end position="58"/>
    </location>
</feature>
<feature type="transmembrane region" description="Helical" evidence="1">
    <location>
        <begin position="12"/>
        <end position="32"/>
    </location>
</feature>
<evidence type="ECO:0000256" key="1">
    <source>
        <dbReference type="SAM" id="Phobius"/>
    </source>
</evidence>
<evidence type="ECO:0008006" key="4">
    <source>
        <dbReference type="Google" id="ProtNLM"/>
    </source>
</evidence>
<evidence type="ECO:0000313" key="3">
    <source>
        <dbReference type="Proteomes" id="UP000317940"/>
    </source>
</evidence>
<feature type="transmembrane region" description="Helical" evidence="1">
    <location>
        <begin position="192"/>
        <end position="211"/>
    </location>
</feature>
<dbReference type="OrthoDB" id="3874311at2"/>
<keyword evidence="1" id="KW-0472">Membrane</keyword>
<keyword evidence="1" id="KW-0812">Transmembrane</keyword>
<reference evidence="2 3" key="1">
    <citation type="submission" date="2019-06" db="EMBL/GenBank/DDBJ databases">
        <title>Sequencing the genomes of 1000 actinobacteria strains.</title>
        <authorList>
            <person name="Klenk H.-P."/>
        </authorList>
    </citation>
    <scope>NUCLEOTIDE SEQUENCE [LARGE SCALE GENOMIC DNA]</scope>
    <source>
        <strain evidence="2 3">DSM 44826</strain>
    </source>
</reference>
<name>A0A561T606_9ACTN</name>
<dbReference type="RefSeq" id="WP_145909848.1">
    <property type="nucleotide sequence ID" value="NZ_VIWT01000004.1"/>
</dbReference>
<organism evidence="2 3">
    <name type="scientific">Kitasatospora viridis</name>
    <dbReference type="NCBI Taxonomy" id="281105"/>
    <lineage>
        <taxon>Bacteria</taxon>
        <taxon>Bacillati</taxon>
        <taxon>Actinomycetota</taxon>
        <taxon>Actinomycetes</taxon>
        <taxon>Kitasatosporales</taxon>
        <taxon>Streptomycetaceae</taxon>
        <taxon>Kitasatospora</taxon>
    </lineage>
</organism>
<protein>
    <recommendedName>
        <fullName evidence="4">PE-PGRS family protein</fullName>
    </recommendedName>
</protein>
<feature type="transmembrane region" description="Helical" evidence="1">
    <location>
        <begin position="158"/>
        <end position="180"/>
    </location>
</feature>
<keyword evidence="3" id="KW-1185">Reference proteome</keyword>
<keyword evidence="1" id="KW-1133">Transmembrane helix</keyword>